<dbReference type="EMBL" id="KL197740">
    <property type="protein sequence ID" value="KDQ52372.1"/>
    <property type="molecule type" value="Genomic_DNA"/>
</dbReference>
<organism evidence="1 2">
    <name type="scientific">Jaapia argillacea MUCL 33604</name>
    <dbReference type="NCBI Taxonomy" id="933084"/>
    <lineage>
        <taxon>Eukaryota</taxon>
        <taxon>Fungi</taxon>
        <taxon>Dikarya</taxon>
        <taxon>Basidiomycota</taxon>
        <taxon>Agaricomycotina</taxon>
        <taxon>Agaricomycetes</taxon>
        <taxon>Agaricomycetidae</taxon>
        <taxon>Jaapiales</taxon>
        <taxon>Jaapiaceae</taxon>
        <taxon>Jaapia</taxon>
    </lineage>
</organism>
<keyword evidence="2" id="KW-1185">Reference proteome</keyword>
<proteinExistence type="predicted"/>
<dbReference type="InParanoid" id="A0A067PM77"/>
<evidence type="ECO:0000313" key="1">
    <source>
        <dbReference type="EMBL" id="KDQ52372.1"/>
    </source>
</evidence>
<dbReference type="AlphaFoldDB" id="A0A067PM77"/>
<evidence type="ECO:0000313" key="2">
    <source>
        <dbReference type="Proteomes" id="UP000027265"/>
    </source>
</evidence>
<accession>A0A067PM77</accession>
<sequence length="54" mass="6259">MLMKDVESKFSGRLYFGERVKKDKQVIASYADDLLEICMKYTQITWPKDLASPA</sequence>
<name>A0A067PM77_9AGAM</name>
<dbReference type="Proteomes" id="UP000027265">
    <property type="component" value="Unassembled WGS sequence"/>
</dbReference>
<reference evidence="2" key="1">
    <citation type="journal article" date="2014" name="Proc. Natl. Acad. Sci. U.S.A.">
        <title>Extensive sampling of basidiomycete genomes demonstrates inadequacy of the white-rot/brown-rot paradigm for wood decay fungi.</title>
        <authorList>
            <person name="Riley R."/>
            <person name="Salamov A.A."/>
            <person name="Brown D.W."/>
            <person name="Nagy L.G."/>
            <person name="Floudas D."/>
            <person name="Held B.W."/>
            <person name="Levasseur A."/>
            <person name="Lombard V."/>
            <person name="Morin E."/>
            <person name="Otillar R."/>
            <person name="Lindquist E.A."/>
            <person name="Sun H."/>
            <person name="LaButti K.M."/>
            <person name="Schmutz J."/>
            <person name="Jabbour D."/>
            <person name="Luo H."/>
            <person name="Baker S.E."/>
            <person name="Pisabarro A.G."/>
            <person name="Walton J.D."/>
            <person name="Blanchette R.A."/>
            <person name="Henrissat B."/>
            <person name="Martin F."/>
            <person name="Cullen D."/>
            <person name="Hibbett D.S."/>
            <person name="Grigoriev I.V."/>
        </authorList>
    </citation>
    <scope>NUCLEOTIDE SEQUENCE [LARGE SCALE GENOMIC DNA]</scope>
    <source>
        <strain evidence="2">MUCL 33604</strain>
    </source>
</reference>
<protein>
    <submittedName>
        <fullName evidence="1">Uncharacterized protein</fullName>
    </submittedName>
</protein>
<dbReference type="HOGENOM" id="CLU_3050632_0_0_1"/>
<gene>
    <name evidence="1" type="ORF">JAAARDRAFT_482184</name>
</gene>